<evidence type="ECO:0000256" key="4">
    <source>
        <dbReference type="ARBA" id="ARBA00022729"/>
    </source>
</evidence>
<gene>
    <name evidence="6" type="ORF">IAA98_06150</name>
</gene>
<proteinExistence type="inferred from homology"/>
<evidence type="ECO:0000256" key="2">
    <source>
        <dbReference type="ARBA" id="ARBA00008814"/>
    </source>
</evidence>
<comment type="subcellular location">
    <subcellularLocation>
        <location evidence="1">Cell envelope</location>
    </subcellularLocation>
</comment>
<dbReference type="PANTHER" id="PTHR30532:SF24">
    <property type="entry name" value="FERRIC ENTEROBACTIN-BINDING PERIPLASMIC PROTEIN FEPB"/>
    <property type="match status" value="1"/>
</dbReference>
<dbReference type="Proteomes" id="UP000886842">
    <property type="component" value="Unassembled WGS sequence"/>
</dbReference>
<accession>A0A9D1GWM7</accession>
<evidence type="ECO:0000313" key="7">
    <source>
        <dbReference type="Proteomes" id="UP000886842"/>
    </source>
</evidence>
<dbReference type="GO" id="GO:1901678">
    <property type="term" value="P:iron coordination entity transport"/>
    <property type="evidence" value="ECO:0007669"/>
    <property type="project" value="UniProtKB-ARBA"/>
</dbReference>
<evidence type="ECO:0000256" key="3">
    <source>
        <dbReference type="ARBA" id="ARBA00022448"/>
    </source>
</evidence>
<reference evidence="6" key="2">
    <citation type="journal article" date="2021" name="PeerJ">
        <title>Extensive microbial diversity within the chicken gut microbiome revealed by metagenomics and culture.</title>
        <authorList>
            <person name="Gilroy R."/>
            <person name="Ravi A."/>
            <person name="Getino M."/>
            <person name="Pursley I."/>
            <person name="Horton D.L."/>
            <person name="Alikhan N.F."/>
            <person name="Baker D."/>
            <person name="Gharbi K."/>
            <person name="Hall N."/>
            <person name="Watson M."/>
            <person name="Adriaenssens E.M."/>
            <person name="Foster-Nyarko E."/>
            <person name="Jarju S."/>
            <person name="Secka A."/>
            <person name="Antonio M."/>
            <person name="Oren A."/>
            <person name="Chaudhuri R.R."/>
            <person name="La Ragione R."/>
            <person name="Hildebrand F."/>
            <person name="Pallen M.J."/>
        </authorList>
    </citation>
    <scope>NUCLEOTIDE SEQUENCE</scope>
    <source>
        <strain evidence="6">ChiGjej1B1-24693</strain>
    </source>
</reference>
<comment type="caution">
    <text evidence="6">The sequence shown here is derived from an EMBL/GenBank/DDBJ whole genome shotgun (WGS) entry which is preliminary data.</text>
</comment>
<keyword evidence="3" id="KW-0813">Transport</keyword>
<dbReference type="PANTHER" id="PTHR30532">
    <property type="entry name" value="IRON III DICITRATE-BINDING PERIPLASMIC PROTEIN"/>
    <property type="match status" value="1"/>
</dbReference>
<dbReference type="SUPFAM" id="SSF53807">
    <property type="entry name" value="Helical backbone' metal receptor"/>
    <property type="match status" value="1"/>
</dbReference>
<dbReference type="Gene3D" id="3.40.50.1980">
    <property type="entry name" value="Nitrogenase molybdenum iron protein domain"/>
    <property type="match status" value="2"/>
</dbReference>
<protein>
    <submittedName>
        <fullName evidence="6">ABC transporter substrate-binding protein</fullName>
    </submittedName>
</protein>
<evidence type="ECO:0000313" key="6">
    <source>
        <dbReference type="EMBL" id="HIT75146.1"/>
    </source>
</evidence>
<dbReference type="AlphaFoldDB" id="A0A9D1GWM7"/>
<sequence length="290" mass="30642">MTVPTPYGDVELTERPERIVVLSLDYLEATLALDLTPVGAPTGVPLGDWVTERIDTTDTDIFAFSSPSNGEVPMEKIAALDPDLILGSVYAVTQENFDELSKIAPTLTHADDADETVAGAWEDITRQVGTATGTSDKADQVIAEVHQKITEAQEAAPNSQGTKAIFAGVAAQGIAVTQGDAHSGMRLLQALGLEQTDVGSGQEGYGGGRVMLSTEEIGQLDKADLLIIGAIDPAAAEQLFKNELYTSLDIVKEDHVLVLGALGAWSFNTPIALNVPYLIDQLQPLMEGVG</sequence>
<name>A0A9D1GWM7_9ACTN</name>
<feature type="domain" description="Fe/B12 periplasmic-binding" evidence="5">
    <location>
        <begin position="18"/>
        <end position="290"/>
    </location>
</feature>
<evidence type="ECO:0000259" key="5">
    <source>
        <dbReference type="PROSITE" id="PS50983"/>
    </source>
</evidence>
<reference evidence="6" key="1">
    <citation type="submission" date="2020-10" db="EMBL/GenBank/DDBJ databases">
        <authorList>
            <person name="Gilroy R."/>
        </authorList>
    </citation>
    <scope>NUCLEOTIDE SEQUENCE</scope>
    <source>
        <strain evidence="6">ChiGjej1B1-24693</strain>
    </source>
</reference>
<keyword evidence="4" id="KW-0732">Signal</keyword>
<dbReference type="Pfam" id="PF01497">
    <property type="entry name" value="Peripla_BP_2"/>
    <property type="match status" value="1"/>
</dbReference>
<organism evidence="6 7">
    <name type="scientific">Candidatus Avipropionibacterium avicola</name>
    <dbReference type="NCBI Taxonomy" id="2840701"/>
    <lineage>
        <taxon>Bacteria</taxon>
        <taxon>Bacillati</taxon>
        <taxon>Actinomycetota</taxon>
        <taxon>Actinomycetes</taxon>
        <taxon>Propionibacteriales</taxon>
        <taxon>Propionibacteriaceae</taxon>
        <taxon>Propionibacteriaceae incertae sedis</taxon>
        <taxon>Candidatus Avipropionibacterium</taxon>
    </lineage>
</organism>
<dbReference type="GO" id="GO:0030288">
    <property type="term" value="C:outer membrane-bounded periplasmic space"/>
    <property type="evidence" value="ECO:0007669"/>
    <property type="project" value="TreeGrafter"/>
</dbReference>
<dbReference type="PROSITE" id="PS50983">
    <property type="entry name" value="FE_B12_PBP"/>
    <property type="match status" value="1"/>
</dbReference>
<dbReference type="InterPro" id="IPR002491">
    <property type="entry name" value="ABC_transptr_periplasmic_BD"/>
</dbReference>
<evidence type="ECO:0000256" key="1">
    <source>
        <dbReference type="ARBA" id="ARBA00004196"/>
    </source>
</evidence>
<dbReference type="EMBL" id="DVLP01000186">
    <property type="protein sequence ID" value="HIT75146.1"/>
    <property type="molecule type" value="Genomic_DNA"/>
</dbReference>
<dbReference type="InterPro" id="IPR051313">
    <property type="entry name" value="Bact_iron-sidero_bind"/>
</dbReference>
<comment type="similarity">
    <text evidence="2">Belongs to the bacterial solute-binding protein 8 family.</text>
</comment>